<feature type="domain" description="M23ase beta-sheet core" evidence="1">
    <location>
        <begin position="55"/>
        <end position="144"/>
    </location>
</feature>
<evidence type="ECO:0000313" key="2">
    <source>
        <dbReference type="EMBL" id="GAA0347141.1"/>
    </source>
</evidence>
<accession>A0ABN0WUU9</accession>
<organism evidence="2 3">
    <name type="scientific">Bacillus carboniphilus</name>
    <dbReference type="NCBI Taxonomy" id="86663"/>
    <lineage>
        <taxon>Bacteria</taxon>
        <taxon>Bacillati</taxon>
        <taxon>Bacillota</taxon>
        <taxon>Bacilli</taxon>
        <taxon>Bacillales</taxon>
        <taxon>Bacillaceae</taxon>
        <taxon>Bacillus</taxon>
    </lineage>
</organism>
<dbReference type="InterPro" id="IPR050570">
    <property type="entry name" value="Cell_wall_metabolism_enzyme"/>
</dbReference>
<dbReference type="PANTHER" id="PTHR21666:SF290">
    <property type="entry name" value="PEPTIDASE M23 DOMAIN PROTEIN"/>
    <property type="match status" value="1"/>
</dbReference>
<dbReference type="Gene3D" id="2.70.70.10">
    <property type="entry name" value="Glucose Permease (Domain IIA)"/>
    <property type="match status" value="1"/>
</dbReference>
<keyword evidence="3" id="KW-1185">Reference proteome</keyword>
<dbReference type="InterPro" id="IPR016047">
    <property type="entry name" value="M23ase_b-sheet_dom"/>
</dbReference>
<sequence>MKDYIRRLLIVALMAFFISLLFVGGRAEASEVDTEIWLWPADGVLSDHFGSRHGYHYGIDIAGQWGSHIHSVYDGKVIKSYYSYSYGNVIFIEHPSGYVTVYAHLARRLKDVGETVSSGEIIGTMGTTGRSTGVHLHFEVHTSEWNYGKTNVIDPSTIYGNLKIGEQTSVESRMLYVQNVLHERKKNILLKEGLWQNLDSSESANEWIEIPLQSVTSNKTESFHFILINREISISAYNLPNTYIDFSGLFLMVALIRRKGSEGQLCVPIFVRNEKVACIKDKIVTTLAQPKWVSSIVLKIQNLLLQFLVVMNQYIRTRLLIHRVNVHGT</sequence>
<comment type="caution">
    <text evidence="2">The sequence shown here is derived from an EMBL/GenBank/DDBJ whole genome shotgun (WGS) entry which is preliminary data.</text>
</comment>
<gene>
    <name evidence="2" type="ORF">GCM10008967_41920</name>
</gene>
<name>A0ABN0WUU9_9BACI</name>
<dbReference type="EMBL" id="BAAADJ010000064">
    <property type="protein sequence ID" value="GAA0347141.1"/>
    <property type="molecule type" value="Genomic_DNA"/>
</dbReference>
<dbReference type="Proteomes" id="UP001500782">
    <property type="component" value="Unassembled WGS sequence"/>
</dbReference>
<dbReference type="Pfam" id="PF01551">
    <property type="entry name" value="Peptidase_M23"/>
    <property type="match status" value="1"/>
</dbReference>
<dbReference type="SUPFAM" id="SSF51261">
    <property type="entry name" value="Duplicated hybrid motif"/>
    <property type="match status" value="1"/>
</dbReference>
<proteinExistence type="predicted"/>
<evidence type="ECO:0000313" key="3">
    <source>
        <dbReference type="Proteomes" id="UP001500782"/>
    </source>
</evidence>
<dbReference type="CDD" id="cd12797">
    <property type="entry name" value="M23_peptidase"/>
    <property type="match status" value="1"/>
</dbReference>
<evidence type="ECO:0000259" key="1">
    <source>
        <dbReference type="Pfam" id="PF01551"/>
    </source>
</evidence>
<dbReference type="InterPro" id="IPR011055">
    <property type="entry name" value="Dup_hybrid_motif"/>
</dbReference>
<reference evidence="2 3" key="1">
    <citation type="journal article" date="2019" name="Int. J. Syst. Evol. Microbiol.">
        <title>The Global Catalogue of Microorganisms (GCM) 10K type strain sequencing project: providing services to taxonomists for standard genome sequencing and annotation.</title>
        <authorList>
            <consortium name="The Broad Institute Genomics Platform"/>
            <consortium name="The Broad Institute Genome Sequencing Center for Infectious Disease"/>
            <person name="Wu L."/>
            <person name="Ma J."/>
        </authorList>
    </citation>
    <scope>NUCLEOTIDE SEQUENCE [LARGE SCALE GENOMIC DNA]</scope>
    <source>
        <strain evidence="2 3">JCM 9731</strain>
    </source>
</reference>
<protein>
    <recommendedName>
        <fullName evidence="1">M23ase beta-sheet core domain-containing protein</fullName>
    </recommendedName>
</protein>
<dbReference type="PANTHER" id="PTHR21666">
    <property type="entry name" value="PEPTIDASE-RELATED"/>
    <property type="match status" value="1"/>
</dbReference>
<dbReference type="RefSeq" id="WP_343803797.1">
    <property type="nucleotide sequence ID" value="NZ_BAAADJ010000064.1"/>
</dbReference>